<sequence>MVLTEARETLDGGRVVATATTTRGCWERGRPAASVQRGASWMDRSHAASHDSSGDQCVQQSIDLDTIPKIYEQQQRDATISNRCTVEMVDVVNRQNREIEGLVSELKKQVQLALKHKRESKAKSANIAIMEKKTQTLEERVHKFEQHGIDVTWHDML</sequence>
<organism evidence="3 4">
    <name type="scientific">Priapulus caudatus</name>
    <name type="common">Priapulid worm</name>
    <dbReference type="NCBI Taxonomy" id="37621"/>
    <lineage>
        <taxon>Eukaryota</taxon>
        <taxon>Metazoa</taxon>
        <taxon>Ecdysozoa</taxon>
        <taxon>Scalidophora</taxon>
        <taxon>Priapulida</taxon>
        <taxon>Priapulimorpha</taxon>
        <taxon>Priapulimorphida</taxon>
        <taxon>Priapulidae</taxon>
        <taxon>Priapulus</taxon>
    </lineage>
</organism>
<gene>
    <name evidence="4" type="primary">LOC106814150</name>
</gene>
<evidence type="ECO:0000256" key="2">
    <source>
        <dbReference type="SAM" id="MobiDB-lite"/>
    </source>
</evidence>
<proteinExistence type="predicted"/>
<feature type="region of interest" description="Disordered" evidence="2">
    <location>
        <begin position="29"/>
        <end position="56"/>
    </location>
</feature>
<dbReference type="RefSeq" id="XP_014673929.1">
    <property type="nucleotide sequence ID" value="XM_014818443.1"/>
</dbReference>
<evidence type="ECO:0000256" key="1">
    <source>
        <dbReference type="SAM" id="Coils"/>
    </source>
</evidence>
<protein>
    <submittedName>
        <fullName evidence="4">Uncharacterized protein LOC106814150</fullName>
    </submittedName>
</protein>
<feature type="compositionally biased region" description="Basic and acidic residues" evidence="2">
    <location>
        <begin position="43"/>
        <end position="53"/>
    </location>
</feature>
<dbReference type="Proteomes" id="UP000695022">
    <property type="component" value="Unplaced"/>
</dbReference>
<keyword evidence="3" id="KW-1185">Reference proteome</keyword>
<evidence type="ECO:0000313" key="3">
    <source>
        <dbReference type="Proteomes" id="UP000695022"/>
    </source>
</evidence>
<feature type="coiled-coil region" evidence="1">
    <location>
        <begin position="89"/>
        <end position="147"/>
    </location>
</feature>
<keyword evidence="1" id="KW-0175">Coiled coil</keyword>
<accession>A0ABM1EP08</accession>
<name>A0ABM1EP08_PRICU</name>
<evidence type="ECO:0000313" key="4">
    <source>
        <dbReference type="RefSeq" id="XP_014673929.1"/>
    </source>
</evidence>
<reference evidence="4" key="1">
    <citation type="submission" date="2025-08" db="UniProtKB">
        <authorList>
            <consortium name="RefSeq"/>
        </authorList>
    </citation>
    <scope>IDENTIFICATION</scope>
</reference>
<dbReference type="GeneID" id="106814150"/>